<sequence length="458" mass="53282">MSYSHKTGEYYGSICNDIPHGQGTKKFYDNSVFSGTWVMGMINKGNLRTDSFEIEVEYENGYPKKLLKVLKPSSITELSKTFTFPIAYKKEQNYWEEIPQTNQKLTYTAYFSQGYLKFDGILFKTPLINIIEWENEFINYFGEYNIYSLPEGYCEIIFPYFKYIGSNKNLKPHGQGKKYYGNGMTEEGFYIHCELNGIAKICHGNLKSEIEFYQNNPLNGQAEKDNITISFNLQNMEINFYGNINESKQNEIKNMIYDIYSFIAEAKINERIIYDECSLSSFTEYVRNKGNYKPIRCCKCQIRCFCCEERKRLLENEIIAIKGKNWYEYEMNKLNNINKVGYEKICLNNSIFKGEIPIGKGKISSAKGFFKGKVCNTDIGNFGEMVFNDVGVYHGEFKNGKRDGVGMMCYKSGERYKGYWKNDRFHGQGYYFNKGNSVYGQWENGFLISSSNISIEKK</sequence>
<evidence type="ECO:0000256" key="1">
    <source>
        <dbReference type="ARBA" id="ARBA00022737"/>
    </source>
</evidence>
<proteinExistence type="predicted"/>
<dbReference type="EMBL" id="MPUH01000105">
    <property type="protein sequence ID" value="OMJ90337.1"/>
    <property type="molecule type" value="Genomic_DNA"/>
</dbReference>
<dbReference type="PANTHER" id="PTHR43215">
    <property type="entry name" value="RADIAL SPOKE HEAD 1 HOMOLOG"/>
    <property type="match status" value="1"/>
</dbReference>
<keyword evidence="1" id="KW-0677">Repeat</keyword>
<dbReference type="PANTHER" id="PTHR43215:SF14">
    <property type="entry name" value="RADIAL SPOKE HEAD 1 HOMOLOG"/>
    <property type="match status" value="1"/>
</dbReference>
<dbReference type="Pfam" id="PF02493">
    <property type="entry name" value="MORN"/>
    <property type="match status" value="4"/>
</dbReference>
<protein>
    <recommendedName>
        <fullName evidence="4">MORN repeat protein</fullName>
    </recommendedName>
</protein>
<evidence type="ECO:0008006" key="4">
    <source>
        <dbReference type="Google" id="ProtNLM"/>
    </source>
</evidence>
<dbReference type="OrthoDB" id="418492at2759"/>
<comment type="caution">
    <text evidence="2">The sequence shown here is derived from an EMBL/GenBank/DDBJ whole genome shotgun (WGS) entry which is preliminary data.</text>
</comment>
<evidence type="ECO:0000313" key="2">
    <source>
        <dbReference type="EMBL" id="OMJ90337.1"/>
    </source>
</evidence>
<reference evidence="2 3" key="1">
    <citation type="submission" date="2016-11" db="EMBL/GenBank/DDBJ databases">
        <title>The macronuclear genome of Stentor coeruleus: a giant cell with tiny introns.</title>
        <authorList>
            <person name="Slabodnick M."/>
            <person name="Ruby J.G."/>
            <person name="Reiff S.B."/>
            <person name="Swart E.C."/>
            <person name="Gosai S."/>
            <person name="Prabakaran S."/>
            <person name="Witkowska E."/>
            <person name="Larue G.E."/>
            <person name="Fisher S."/>
            <person name="Freeman R.M."/>
            <person name="Gunawardena J."/>
            <person name="Chu W."/>
            <person name="Stover N.A."/>
            <person name="Gregory B.D."/>
            <person name="Nowacki M."/>
            <person name="Derisi J."/>
            <person name="Roy S.W."/>
            <person name="Marshall W.F."/>
            <person name="Sood P."/>
        </authorList>
    </citation>
    <scope>NUCLEOTIDE SEQUENCE [LARGE SCALE GENOMIC DNA]</scope>
    <source>
        <strain evidence="2">WM001</strain>
    </source>
</reference>
<gene>
    <name evidence="2" type="ORF">SteCoe_7365</name>
</gene>
<dbReference type="Proteomes" id="UP000187209">
    <property type="component" value="Unassembled WGS sequence"/>
</dbReference>
<accession>A0A1R2CMU5</accession>
<dbReference type="Gene3D" id="2.20.110.10">
    <property type="entry name" value="Histone H3 K4-specific methyltransferase SET7/9 N-terminal domain"/>
    <property type="match status" value="1"/>
</dbReference>
<dbReference type="SUPFAM" id="SSF82185">
    <property type="entry name" value="Histone H3 K4-specific methyltransferase SET7/9 N-terminal domain"/>
    <property type="match status" value="2"/>
</dbReference>
<organism evidence="2 3">
    <name type="scientific">Stentor coeruleus</name>
    <dbReference type="NCBI Taxonomy" id="5963"/>
    <lineage>
        <taxon>Eukaryota</taxon>
        <taxon>Sar</taxon>
        <taxon>Alveolata</taxon>
        <taxon>Ciliophora</taxon>
        <taxon>Postciliodesmatophora</taxon>
        <taxon>Heterotrichea</taxon>
        <taxon>Heterotrichida</taxon>
        <taxon>Stentoridae</taxon>
        <taxon>Stentor</taxon>
    </lineage>
</organism>
<dbReference type="InterPro" id="IPR003409">
    <property type="entry name" value="MORN"/>
</dbReference>
<name>A0A1R2CMU5_9CILI</name>
<keyword evidence="3" id="KW-1185">Reference proteome</keyword>
<dbReference type="AlphaFoldDB" id="A0A1R2CMU5"/>
<dbReference type="SMART" id="SM00698">
    <property type="entry name" value="MORN"/>
    <property type="match status" value="4"/>
</dbReference>
<evidence type="ECO:0000313" key="3">
    <source>
        <dbReference type="Proteomes" id="UP000187209"/>
    </source>
</evidence>